<accession>A0A564T685</accession>
<reference evidence="1 2" key="1">
    <citation type="submission" date="2019-07" db="EMBL/GenBank/DDBJ databases">
        <authorList>
            <person name="Hibberd C M."/>
            <person name="Gehrig L. J."/>
            <person name="Chang H.-W."/>
            <person name="Venkatesh S."/>
        </authorList>
    </citation>
    <scope>NUCLEOTIDE SEQUENCE [LARGE SCALE GENOMIC DNA]</scope>
    <source>
        <strain evidence="1">Dorea_longicatena_SSTS_Bg7063</strain>
    </source>
</reference>
<proteinExistence type="predicted"/>
<protein>
    <submittedName>
        <fullName evidence="1">Uncharacterized protein</fullName>
    </submittedName>
</protein>
<name>A0A564T685_9FIRM</name>
<gene>
    <name evidence="1" type="ORF">DLSSTS7063_01340</name>
</gene>
<dbReference type="AlphaFoldDB" id="A0A564T685"/>
<dbReference type="Proteomes" id="UP000398619">
    <property type="component" value="Unassembled WGS sequence"/>
</dbReference>
<evidence type="ECO:0000313" key="1">
    <source>
        <dbReference type="EMBL" id="VUX02968.1"/>
    </source>
</evidence>
<organism evidence="1 2">
    <name type="scientific">Dorea longicatena</name>
    <dbReference type="NCBI Taxonomy" id="88431"/>
    <lineage>
        <taxon>Bacteria</taxon>
        <taxon>Bacillati</taxon>
        <taxon>Bacillota</taxon>
        <taxon>Clostridia</taxon>
        <taxon>Lachnospirales</taxon>
        <taxon>Lachnospiraceae</taxon>
        <taxon>Dorea</taxon>
    </lineage>
</organism>
<dbReference type="EMBL" id="CABHNM010000031">
    <property type="protein sequence ID" value="VUX02968.1"/>
    <property type="molecule type" value="Genomic_DNA"/>
</dbReference>
<dbReference type="RefSeq" id="WP_243123456.1">
    <property type="nucleotide sequence ID" value="NZ_CABHNM010000031.1"/>
</dbReference>
<evidence type="ECO:0000313" key="2">
    <source>
        <dbReference type="Proteomes" id="UP000398619"/>
    </source>
</evidence>
<sequence length="118" mass="13603">MTGLQNSVLMNGKGDYAYCPIFDNGAGLLADTTMDYPLTGDIYTLMEKVQPKTICHAFDEQLDISESLYKMNLKFRFTKKDVTELLENAEGYSDEIRKRVETIIFAQMRKYPYLFSKT</sequence>